<dbReference type="EMBL" id="MUYT01000001">
    <property type="protein sequence ID" value="OOS22873.1"/>
    <property type="molecule type" value="Genomic_DNA"/>
</dbReference>
<dbReference type="GO" id="GO:0015276">
    <property type="term" value="F:ligand-gated monoatomic ion channel activity"/>
    <property type="evidence" value="ECO:0007669"/>
    <property type="project" value="InterPro"/>
</dbReference>
<dbReference type="Pfam" id="PF00497">
    <property type="entry name" value="SBP_bac_3"/>
    <property type="match status" value="1"/>
</dbReference>
<comment type="similarity">
    <text evidence="1">Belongs to the bacterial solute-binding protein 3 family.</text>
</comment>
<dbReference type="SMART" id="SM00079">
    <property type="entry name" value="PBPe"/>
    <property type="match status" value="1"/>
</dbReference>
<dbReference type="SMART" id="SM00062">
    <property type="entry name" value="PBPb"/>
    <property type="match status" value="1"/>
</dbReference>
<evidence type="ECO:0000313" key="7">
    <source>
        <dbReference type="Proteomes" id="UP000191094"/>
    </source>
</evidence>
<evidence type="ECO:0000256" key="2">
    <source>
        <dbReference type="ARBA" id="ARBA00022729"/>
    </source>
</evidence>
<dbReference type="SUPFAM" id="SSF53850">
    <property type="entry name" value="Periplasmic binding protein-like II"/>
    <property type="match status" value="1"/>
</dbReference>
<dbReference type="PANTHER" id="PTHR35936">
    <property type="entry name" value="MEMBRANE-BOUND LYTIC MUREIN TRANSGLYCOSYLASE F"/>
    <property type="match status" value="1"/>
</dbReference>
<feature type="domain" description="Solute-binding protein family 3/N-terminal" evidence="4">
    <location>
        <begin position="52"/>
        <end position="270"/>
    </location>
</feature>
<comment type="caution">
    <text evidence="6">The sequence shown here is derived from an EMBL/GenBank/DDBJ whole genome shotgun (WGS) entry which is preliminary data.</text>
</comment>
<dbReference type="Proteomes" id="UP000191094">
    <property type="component" value="Unassembled WGS sequence"/>
</dbReference>
<reference evidence="6 7" key="1">
    <citation type="submission" date="2017-02" db="EMBL/GenBank/DDBJ databases">
        <title>Draft genome sequence of Moraxella lincolnii CCUG 9405T type strain.</title>
        <authorList>
            <person name="Salva-Serra F."/>
            <person name="Engstrom-Jakobsson H."/>
            <person name="Thorell K."/>
            <person name="Jaen-Luchoro D."/>
            <person name="Gonzales-Siles L."/>
            <person name="Karlsson R."/>
            <person name="Yazdan S."/>
            <person name="Boulund F."/>
            <person name="Johnning A."/>
            <person name="Engstrand L."/>
            <person name="Kristiansson E."/>
            <person name="Moore E."/>
        </authorList>
    </citation>
    <scope>NUCLEOTIDE SEQUENCE [LARGE SCALE GENOMIC DNA]</scope>
    <source>
        <strain evidence="6 7">CCUG 9405</strain>
    </source>
</reference>
<protein>
    <recommendedName>
        <fullName evidence="8">Basic amino acid ABC transporter substrate-binding protein</fullName>
    </recommendedName>
</protein>
<dbReference type="STRING" id="90241.B0682_00075"/>
<dbReference type="AlphaFoldDB" id="A0A1T0CKQ2"/>
<dbReference type="GO" id="GO:0016020">
    <property type="term" value="C:membrane"/>
    <property type="evidence" value="ECO:0007669"/>
    <property type="project" value="InterPro"/>
</dbReference>
<dbReference type="InterPro" id="IPR001320">
    <property type="entry name" value="Iontro_rcpt_C"/>
</dbReference>
<feature type="domain" description="Ionotropic glutamate receptor C-terminal" evidence="5">
    <location>
        <begin position="52"/>
        <end position="271"/>
    </location>
</feature>
<proteinExistence type="inferred from homology"/>
<feature type="region of interest" description="Disordered" evidence="3">
    <location>
        <begin position="15"/>
        <end position="46"/>
    </location>
</feature>
<evidence type="ECO:0000259" key="5">
    <source>
        <dbReference type="SMART" id="SM00079"/>
    </source>
</evidence>
<keyword evidence="7" id="KW-1185">Reference proteome</keyword>
<evidence type="ECO:0000256" key="3">
    <source>
        <dbReference type="SAM" id="MobiDB-lite"/>
    </source>
</evidence>
<organism evidence="6 7">
    <name type="scientific">Lwoffella lincolnii</name>
    <dbReference type="NCBI Taxonomy" id="90241"/>
    <lineage>
        <taxon>Bacteria</taxon>
        <taxon>Pseudomonadati</taxon>
        <taxon>Pseudomonadota</taxon>
        <taxon>Gammaproteobacteria</taxon>
        <taxon>Moraxellales</taxon>
        <taxon>Moraxellaceae</taxon>
        <taxon>Lwoffella</taxon>
    </lineage>
</organism>
<evidence type="ECO:0000313" key="6">
    <source>
        <dbReference type="EMBL" id="OOS22873.1"/>
    </source>
</evidence>
<accession>A0A1T0CKQ2</accession>
<name>A0A1T0CKQ2_9GAMM</name>
<dbReference type="InterPro" id="IPR001638">
    <property type="entry name" value="Solute-binding_3/MltF_N"/>
</dbReference>
<evidence type="ECO:0008006" key="8">
    <source>
        <dbReference type="Google" id="ProtNLM"/>
    </source>
</evidence>
<gene>
    <name evidence="6" type="ORF">B0682_00075</name>
</gene>
<dbReference type="Gene3D" id="3.40.190.10">
    <property type="entry name" value="Periplasmic binding protein-like II"/>
    <property type="match status" value="2"/>
</dbReference>
<evidence type="ECO:0000259" key="4">
    <source>
        <dbReference type="SMART" id="SM00062"/>
    </source>
</evidence>
<keyword evidence="2" id="KW-0732">Signal</keyword>
<sequence>MLLFATASLLSGCGGSPDGGSTSGSGETQAHASSDDMADNPNNTADTASTVSYKVYTDADGMPFTYRDESGQPTGFDIDVMNAIAQDQHFAVTYEVLPWSLILPGMAEGKADIAIAHISITPERQKTHNFSNSYYVSHQAALTKPELANITSFKGLDGHRVEVLSGSIQEEIIQQMGISTTNKDMVFPLIKSLVNEQTDAVVLDSGILQYYQQQQADMNFGLVMDKEFGDDPYGIVVKKDNTELLNQVNQGLANIRQNGKYQQIEQKWFGQ</sequence>
<evidence type="ECO:0000256" key="1">
    <source>
        <dbReference type="ARBA" id="ARBA00010333"/>
    </source>
</evidence>